<evidence type="ECO:0000259" key="2">
    <source>
        <dbReference type="PROSITE" id="PS50937"/>
    </source>
</evidence>
<dbReference type="EMBL" id="JAGEOK010000016">
    <property type="protein sequence ID" value="MBO2440954.1"/>
    <property type="molecule type" value="Genomic_DNA"/>
</dbReference>
<dbReference type="Pfam" id="PF13411">
    <property type="entry name" value="MerR_1"/>
    <property type="match status" value="1"/>
</dbReference>
<accession>A0ABS3R3W9</accession>
<dbReference type="InterPro" id="IPR047057">
    <property type="entry name" value="MerR_fam"/>
</dbReference>
<dbReference type="PANTHER" id="PTHR30204:SF93">
    <property type="entry name" value="HTH MERR-TYPE DOMAIN-CONTAINING PROTEIN"/>
    <property type="match status" value="1"/>
</dbReference>
<dbReference type="PRINTS" id="PR00040">
    <property type="entry name" value="HTHMERR"/>
</dbReference>
<gene>
    <name evidence="3" type="ORF">J4557_25855</name>
</gene>
<name>A0ABS3R3W9_9ACTN</name>
<organism evidence="3 4">
    <name type="scientific">Actinomadura nitritigenes</name>
    <dbReference type="NCBI Taxonomy" id="134602"/>
    <lineage>
        <taxon>Bacteria</taxon>
        <taxon>Bacillati</taxon>
        <taxon>Actinomycetota</taxon>
        <taxon>Actinomycetes</taxon>
        <taxon>Streptosporangiales</taxon>
        <taxon>Thermomonosporaceae</taxon>
        <taxon>Actinomadura</taxon>
    </lineage>
</organism>
<comment type="caution">
    <text evidence="3">The sequence shown here is derived from an EMBL/GenBank/DDBJ whole genome shotgun (WGS) entry which is preliminary data.</text>
</comment>
<dbReference type="PANTHER" id="PTHR30204">
    <property type="entry name" value="REDOX-CYCLING DRUG-SENSING TRANSCRIPTIONAL ACTIVATOR SOXR"/>
    <property type="match status" value="1"/>
</dbReference>
<keyword evidence="1" id="KW-0238">DNA-binding</keyword>
<dbReference type="InterPro" id="IPR000551">
    <property type="entry name" value="MerR-type_HTH_dom"/>
</dbReference>
<dbReference type="SUPFAM" id="SSF46955">
    <property type="entry name" value="Putative DNA-binding domain"/>
    <property type="match status" value="1"/>
</dbReference>
<sequence>MRIGDAAAAAGTTPRALRFYEQRGLLTPPPRTAAGQREYGPGEVNRVRIIRELLALGLTVEDVRRCADRLNLLDGDTLPAYGGEGCPRTTGVALRRLEVLDAEIERLVRLRDGLAGRLGVPSRTEPAPPR</sequence>
<dbReference type="PROSITE" id="PS50937">
    <property type="entry name" value="HTH_MERR_2"/>
    <property type="match status" value="1"/>
</dbReference>
<protein>
    <submittedName>
        <fullName evidence="3">MerR family transcriptional regulator</fullName>
    </submittedName>
</protein>
<keyword evidence="4" id="KW-1185">Reference proteome</keyword>
<feature type="domain" description="HTH merR-type" evidence="2">
    <location>
        <begin position="1"/>
        <end position="69"/>
    </location>
</feature>
<dbReference type="SMART" id="SM00422">
    <property type="entry name" value="HTH_MERR"/>
    <property type="match status" value="1"/>
</dbReference>
<reference evidence="3 4" key="1">
    <citation type="submission" date="2021-03" db="EMBL/GenBank/DDBJ databases">
        <authorList>
            <person name="Kanchanasin P."/>
            <person name="Saeng-In P."/>
            <person name="Phongsopitanun W."/>
            <person name="Yuki M."/>
            <person name="Kudo T."/>
            <person name="Ohkuma M."/>
            <person name="Tanasupawat S."/>
        </authorList>
    </citation>
    <scope>NUCLEOTIDE SEQUENCE [LARGE SCALE GENOMIC DNA]</scope>
    <source>
        <strain evidence="3 4">L46</strain>
    </source>
</reference>
<dbReference type="RefSeq" id="WP_208269309.1">
    <property type="nucleotide sequence ID" value="NZ_BAAAGM010000038.1"/>
</dbReference>
<evidence type="ECO:0000256" key="1">
    <source>
        <dbReference type="ARBA" id="ARBA00023125"/>
    </source>
</evidence>
<evidence type="ECO:0000313" key="4">
    <source>
        <dbReference type="Proteomes" id="UP000666915"/>
    </source>
</evidence>
<proteinExistence type="predicted"/>
<dbReference type="Gene3D" id="1.10.1660.10">
    <property type="match status" value="1"/>
</dbReference>
<dbReference type="Proteomes" id="UP000666915">
    <property type="component" value="Unassembled WGS sequence"/>
</dbReference>
<evidence type="ECO:0000313" key="3">
    <source>
        <dbReference type="EMBL" id="MBO2440954.1"/>
    </source>
</evidence>
<dbReference type="InterPro" id="IPR009061">
    <property type="entry name" value="DNA-bd_dom_put_sf"/>
</dbReference>